<protein>
    <submittedName>
        <fullName evidence="2">Uncharacterized protein</fullName>
    </submittedName>
</protein>
<keyword evidence="3" id="KW-1185">Reference proteome</keyword>
<reference evidence="2 3" key="1">
    <citation type="journal article" date="2018" name="Sci. Rep.">
        <title>Raphidocelis subcapitata (=Pseudokirchneriella subcapitata) provides an insight into genome evolution and environmental adaptations in the Sphaeropleales.</title>
        <authorList>
            <person name="Suzuki S."/>
            <person name="Yamaguchi H."/>
            <person name="Nakajima N."/>
            <person name="Kawachi M."/>
        </authorList>
    </citation>
    <scope>NUCLEOTIDE SEQUENCE [LARGE SCALE GENOMIC DNA]</scope>
    <source>
        <strain evidence="2 3">NIES-35</strain>
    </source>
</reference>
<dbReference type="AlphaFoldDB" id="A0A2V0P6J1"/>
<dbReference type="EMBL" id="BDRX01000065">
    <property type="protein sequence ID" value="GBF95484.1"/>
    <property type="molecule type" value="Genomic_DNA"/>
</dbReference>
<comment type="caution">
    <text evidence="2">The sequence shown here is derived from an EMBL/GenBank/DDBJ whole genome shotgun (WGS) entry which is preliminary data.</text>
</comment>
<name>A0A2V0P6J1_9CHLO</name>
<proteinExistence type="predicted"/>
<evidence type="ECO:0000313" key="2">
    <source>
        <dbReference type="EMBL" id="GBF95484.1"/>
    </source>
</evidence>
<feature type="region of interest" description="Disordered" evidence="1">
    <location>
        <begin position="162"/>
        <end position="200"/>
    </location>
</feature>
<sequence>MAHYAGCVPGRDNVQFEGLPEEEAAAEVPATSAAFLAAAKPALGGRMLLLSMFAAAGGHRHLCLELFCRAYDYRFGHECDPVHVFGMGVDAPNISSPCWMLEACCAAAAQRGHAAATLALVADGTALARSEFSNVTVAIGVDEAVVAAAAAGQTAVLRALPPSALPPRALPPRGLGTEPQPEAEAEPEPEPAAGARPGPAPGSIEWFTALRVACNASQPETVAALLEGYDGQTPPGPLGAATQLQQRATLNTRKCLRPRGAEVMALLLRYDRAGLARGRRLLALPSAEAAELVACGLAGNSAPAPMLGALFEHVKAVWPDALFSCLSAAIRSAPREGHVPAVLTATRELLSVTLGMLPARPPAPPRGARMGRGSKAPPALGCEVLKGAAQVCADVTVEAIQLPAADAAAAALVVMRRLDVEDWVLDGYTLTKEGNTATLRLWLRALFEERAAAAAAASAAAAAASSAADAAATATKAAAQAAASGGAPTAAGDAATAAPSSAAPAAAANVAAAAAAVAAADAAPTPAVLADLSSAEAARVAGLRTVLRQAWETGTHPPAEIWALLRAGRPELIEFDRGVDLYHWEVVNWGAKTLLFDIEGETHPNSEMPYDHSVVWAVSRLTTFEKREAYMVLRRAAWLLADGLTAEAAALLAAAEAASREQPFAGHPLSKAPLSRFAIGGALEGMLQCRHYAGSPWLALQWEAMLARAEAEKAAGVPTAFPIESAEEEEEEEEEFY</sequence>
<gene>
    <name evidence="2" type="ORF">Rsub_07834</name>
</gene>
<evidence type="ECO:0000313" key="3">
    <source>
        <dbReference type="Proteomes" id="UP000247498"/>
    </source>
</evidence>
<accession>A0A2V0P6J1</accession>
<dbReference type="Proteomes" id="UP000247498">
    <property type="component" value="Unassembled WGS sequence"/>
</dbReference>
<organism evidence="2 3">
    <name type="scientific">Raphidocelis subcapitata</name>
    <dbReference type="NCBI Taxonomy" id="307507"/>
    <lineage>
        <taxon>Eukaryota</taxon>
        <taxon>Viridiplantae</taxon>
        <taxon>Chlorophyta</taxon>
        <taxon>core chlorophytes</taxon>
        <taxon>Chlorophyceae</taxon>
        <taxon>CS clade</taxon>
        <taxon>Sphaeropleales</taxon>
        <taxon>Selenastraceae</taxon>
        <taxon>Raphidocelis</taxon>
    </lineage>
</organism>
<evidence type="ECO:0000256" key="1">
    <source>
        <dbReference type="SAM" id="MobiDB-lite"/>
    </source>
</evidence>
<dbReference type="InParanoid" id="A0A2V0P6J1"/>